<keyword evidence="3 14" id="KW-0547">Nucleotide-binding</keyword>
<sequence>IMLNQDFIQRLRLLDLDDVSQYIRNVSTPVLVSVGALAAATTYFVATRPKALPPVCDLRMQSIEIPGGDFARRSVLQNGDSYLTYFYDDARTMYEFFLRGMRVSNNGSFLGSRKPKQPYEWISYREVLERSENLGSAFLHKGHSKTTDPHIGIFSQNRPEWTITELACYTYSLVSVPLYDTLGTDAIAYIIDKASISTIVCDVVDKVNLVLECVTDKKHSVKTIVLMETPSADLVNRGQQAGIHILSLQEMEPPRPEDMAVICFTSGTTGDPKGAMLTHKNIVSNCSAFIKMTITTSEDVMLSFLPLAHMFERVVEVRTFLPIGYFQGDIRLLSDDLSTLRPTVFPVVPRLLNRIYDKIFGQANTPLKRWFLGFAYRRKEAEIKKGIVRRDSIWDRFIFRKVQSSLGGRVRLMITGAAPISPAVLTFLRAAIGCQFYEGYGQTECTAGCTLTMSGDWTAGHVGAPLPCNSVKLVDVSEMNYLAVNGEGEVCVKGANVFQGYLKDPEKTAEAIDADGWVHTGDIGKWLPNGTLKIVDRKKHIFKLAQGEYIAPEKIEGVYLRSDALAQVFVHGDSLQACLVAIVVPDPDFLCDWTKRTLRLQGSYQELCGRADVKAAILEDMLRLGKEGGLKSFEQVKAIHINTELFSVENGLLTPTMKAKRNEIRQHFRPQIDELYAGITM</sequence>
<keyword evidence="5 14" id="KW-0067">ATP-binding</keyword>
<protein>
    <recommendedName>
        <fullName evidence="14">Long-chain-fatty-acid--CoA ligase</fullName>
        <ecNumber evidence="14">6.2.1.3</ecNumber>
    </recommendedName>
</protein>
<comment type="similarity">
    <text evidence="1 14">Belongs to the ATP-dependent AMP-binding enzyme family.</text>
</comment>
<keyword evidence="4 14" id="KW-0276">Fatty acid metabolism</keyword>
<dbReference type="Gene3D" id="3.40.50.12780">
    <property type="entry name" value="N-terminal domain of ligase-like"/>
    <property type="match status" value="1"/>
</dbReference>
<evidence type="ECO:0000313" key="17">
    <source>
        <dbReference type="Proteomes" id="UP000265040"/>
    </source>
</evidence>
<dbReference type="InterPro" id="IPR045311">
    <property type="entry name" value="LC-FACS_euk"/>
</dbReference>
<evidence type="ECO:0000256" key="9">
    <source>
        <dbReference type="ARBA" id="ARBA00024495"/>
    </source>
</evidence>
<dbReference type="CDD" id="cd05927">
    <property type="entry name" value="LC-FACS_euk"/>
    <property type="match status" value="1"/>
</dbReference>
<comment type="catalytic activity">
    <reaction evidence="12">
        <text>(E)-hexadec-2-enoate + ATP + CoA = (2E)-hexadecenoyl-CoA + AMP + diphosphate</text>
        <dbReference type="Rhea" id="RHEA:36139"/>
        <dbReference type="ChEBI" id="CHEBI:30616"/>
        <dbReference type="ChEBI" id="CHEBI:33019"/>
        <dbReference type="ChEBI" id="CHEBI:57287"/>
        <dbReference type="ChEBI" id="CHEBI:61526"/>
        <dbReference type="ChEBI" id="CHEBI:72745"/>
        <dbReference type="ChEBI" id="CHEBI:456215"/>
    </reaction>
    <physiologicalReaction direction="left-to-right" evidence="12">
        <dbReference type="Rhea" id="RHEA:36140"/>
    </physiologicalReaction>
</comment>
<evidence type="ECO:0000256" key="8">
    <source>
        <dbReference type="ARBA" id="ARBA00024484"/>
    </source>
</evidence>
<reference evidence="16" key="2">
    <citation type="submission" date="2025-08" db="UniProtKB">
        <authorList>
            <consortium name="Ensembl"/>
        </authorList>
    </citation>
    <scope>IDENTIFICATION</scope>
</reference>
<keyword evidence="2 14" id="KW-0436">Ligase</keyword>
<dbReference type="InterPro" id="IPR000873">
    <property type="entry name" value="AMP-dep_synth/lig_dom"/>
</dbReference>
<keyword evidence="6 14" id="KW-0443">Lipid metabolism</keyword>
<dbReference type="GeneTree" id="ENSGT00940000154508"/>
<dbReference type="GO" id="GO:0005783">
    <property type="term" value="C:endoplasmic reticulum"/>
    <property type="evidence" value="ECO:0007669"/>
    <property type="project" value="TreeGrafter"/>
</dbReference>
<reference evidence="16" key="3">
    <citation type="submission" date="2025-09" db="UniProtKB">
        <authorList>
            <consortium name="Ensembl"/>
        </authorList>
    </citation>
    <scope>IDENTIFICATION</scope>
</reference>
<dbReference type="PANTHER" id="PTHR43272">
    <property type="entry name" value="LONG-CHAIN-FATTY-ACID--COA LIGASE"/>
    <property type="match status" value="1"/>
</dbReference>
<evidence type="ECO:0000256" key="14">
    <source>
        <dbReference type="RuleBase" id="RU369030"/>
    </source>
</evidence>
<comment type="function">
    <text evidence="14">Catalyzes the conversion of long-chain fatty acids to their active form acyl-CoAs for both synthesis of cellular lipids, and degradation via beta-oxidation.</text>
</comment>
<comment type="catalytic activity">
    <reaction evidence="10">
        <text>15-hydroxy-(5Z,8Z,11Z,13E)-eicosatetraenoate + ATP + CoA = 15-hydroxy-(5Z,8Z,11Z,13E)-eicosatetraenoyl-CoA + AMP + diphosphate</text>
        <dbReference type="Rhea" id="RHEA:52116"/>
        <dbReference type="ChEBI" id="CHEBI:30616"/>
        <dbReference type="ChEBI" id="CHEBI:33019"/>
        <dbReference type="ChEBI" id="CHEBI:57287"/>
        <dbReference type="ChEBI" id="CHEBI:78832"/>
        <dbReference type="ChEBI" id="CHEBI:136409"/>
        <dbReference type="ChEBI" id="CHEBI:456215"/>
    </reaction>
    <physiologicalReaction direction="left-to-right" evidence="10">
        <dbReference type="Rhea" id="RHEA:52117"/>
    </physiologicalReaction>
</comment>
<reference evidence="16" key="1">
    <citation type="submission" date="2021-04" db="EMBL/GenBank/DDBJ databases">
        <authorList>
            <consortium name="Wellcome Sanger Institute Data Sharing"/>
        </authorList>
    </citation>
    <scope>NUCLEOTIDE SEQUENCE [LARGE SCALE GENOMIC DNA]</scope>
</reference>
<evidence type="ECO:0000256" key="1">
    <source>
        <dbReference type="ARBA" id="ARBA00006432"/>
    </source>
</evidence>
<evidence type="ECO:0000256" key="11">
    <source>
        <dbReference type="ARBA" id="ARBA00024548"/>
    </source>
</evidence>
<dbReference type="Pfam" id="PF00501">
    <property type="entry name" value="AMP-binding"/>
    <property type="match status" value="1"/>
</dbReference>
<dbReference type="InterPro" id="IPR020845">
    <property type="entry name" value="AMP-binding_CS"/>
</dbReference>
<evidence type="ECO:0000256" key="12">
    <source>
        <dbReference type="ARBA" id="ARBA00024565"/>
    </source>
</evidence>
<comment type="catalytic activity">
    <reaction evidence="11">
        <text>(5Z,8Z,11Z,14Z)-eicosatetraenoate + ATP + CoA = (5Z,8Z,11Z,14Z)-eicosatetraenoyl-CoA + AMP + diphosphate</text>
        <dbReference type="Rhea" id="RHEA:19713"/>
        <dbReference type="ChEBI" id="CHEBI:30616"/>
        <dbReference type="ChEBI" id="CHEBI:32395"/>
        <dbReference type="ChEBI" id="CHEBI:33019"/>
        <dbReference type="ChEBI" id="CHEBI:57287"/>
        <dbReference type="ChEBI" id="CHEBI:57368"/>
        <dbReference type="ChEBI" id="CHEBI:456215"/>
        <dbReference type="EC" id="6.2.1.15"/>
    </reaction>
    <physiologicalReaction direction="left-to-right" evidence="11">
        <dbReference type="Rhea" id="RHEA:19714"/>
    </physiologicalReaction>
</comment>
<dbReference type="PROSITE" id="PS00455">
    <property type="entry name" value="AMP_BINDING"/>
    <property type="match status" value="1"/>
</dbReference>
<evidence type="ECO:0000256" key="2">
    <source>
        <dbReference type="ARBA" id="ARBA00022598"/>
    </source>
</evidence>
<dbReference type="Ensembl" id="ENSATET00000069329.2">
    <property type="protein sequence ID" value="ENSATEP00000051544.1"/>
    <property type="gene ID" value="ENSATEG00000016665.3"/>
</dbReference>
<proteinExistence type="inferred from homology"/>
<evidence type="ECO:0000256" key="7">
    <source>
        <dbReference type="ARBA" id="ARBA00024469"/>
    </source>
</evidence>
<evidence type="ECO:0000313" key="16">
    <source>
        <dbReference type="Ensembl" id="ENSATEP00000051544.1"/>
    </source>
</evidence>
<dbReference type="InterPro" id="IPR042099">
    <property type="entry name" value="ANL_N_sf"/>
</dbReference>
<dbReference type="EC" id="6.2.1.3" evidence="14"/>
<comment type="catalytic activity">
    <reaction evidence="7">
        <text>5-hydroxy-(6E,8Z,11Z,14Z)-eicosatetraenoate + ATP + CoA = 5-hydroxy-(6E,8Z,11Z,14Z)-eicosatetraenoyl-CoA + AMP + diphosphate</text>
        <dbReference type="Rhea" id="RHEA:52108"/>
        <dbReference type="ChEBI" id="CHEBI:30616"/>
        <dbReference type="ChEBI" id="CHEBI:33019"/>
        <dbReference type="ChEBI" id="CHEBI:57287"/>
        <dbReference type="ChEBI" id="CHEBI:65341"/>
        <dbReference type="ChEBI" id="CHEBI:136407"/>
        <dbReference type="ChEBI" id="CHEBI:456215"/>
    </reaction>
    <physiologicalReaction direction="left-to-right" evidence="7">
        <dbReference type="Rhea" id="RHEA:52109"/>
    </physiologicalReaction>
</comment>
<organism evidence="16 17">
    <name type="scientific">Anabas testudineus</name>
    <name type="common">Climbing perch</name>
    <name type="synonym">Anthias testudineus</name>
    <dbReference type="NCBI Taxonomy" id="64144"/>
    <lineage>
        <taxon>Eukaryota</taxon>
        <taxon>Metazoa</taxon>
        <taxon>Chordata</taxon>
        <taxon>Craniata</taxon>
        <taxon>Vertebrata</taxon>
        <taxon>Euteleostomi</taxon>
        <taxon>Actinopterygii</taxon>
        <taxon>Neopterygii</taxon>
        <taxon>Teleostei</taxon>
        <taxon>Neoteleostei</taxon>
        <taxon>Acanthomorphata</taxon>
        <taxon>Anabantaria</taxon>
        <taxon>Anabantiformes</taxon>
        <taxon>Anabantoidei</taxon>
        <taxon>Anabantidae</taxon>
        <taxon>Anabas</taxon>
    </lineage>
</organism>
<dbReference type="GO" id="GO:0005524">
    <property type="term" value="F:ATP binding"/>
    <property type="evidence" value="ECO:0007669"/>
    <property type="project" value="UniProtKB-KW"/>
</dbReference>
<evidence type="ECO:0000256" key="13">
    <source>
        <dbReference type="ARBA" id="ARBA00049139"/>
    </source>
</evidence>
<evidence type="ECO:0000256" key="5">
    <source>
        <dbReference type="ARBA" id="ARBA00022840"/>
    </source>
</evidence>
<dbReference type="SUPFAM" id="SSF56801">
    <property type="entry name" value="Acetyl-CoA synthetase-like"/>
    <property type="match status" value="1"/>
</dbReference>
<dbReference type="Proteomes" id="UP000265040">
    <property type="component" value="Chromosome 10"/>
</dbReference>
<comment type="catalytic activity">
    <reaction evidence="9">
        <text>12-hydroxy-(5Z,8Z,10E,14Z)-eicosatetraenoate + ATP + CoA = 12-hydroxy-(5Z,8Z,10E,14Z)-eicosatetraenoyl-CoA + AMP + diphosphate</text>
        <dbReference type="Rhea" id="RHEA:52112"/>
        <dbReference type="ChEBI" id="CHEBI:30616"/>
        <dbReference type="ChEBI" id="CHEBI:33019"/>
        <dbReference type="ChEBI" id="CHEBI:57287"/>
        <dbReference type="ChEBI" id="CHEBI:90718"/>
        <dbReference type="ChEBI" id="CHEBI:136408"/>
        <dbReference type="ChEBI" id="CHEBI:456215"/>
    </reaction>
    <physiologicalReaction direction="left-to-right" evidence="9">
        <dbReference type="Rhea" id="RHEA:52113"/>
    </physiologicalReaction>
</comment>
<evidence type="ECO:0000259" key="15">
    <source>
        <dbReference type="Pfam" id="PF00501"/>
    </source>
</evidence>
<keyword evidence="17" id="KW-1185">Reference proteome</keyword>
<dbReference type="AlphaFoldDB" id="A0A7N6ARW1"/>
<dbReference type="GO" id="GO:0047676">
    <property type="term" value="F:arachidonate-CoA ligase activity"/>
    <property type="evidence" value="ECO:0007669"/>
    <property type="project" value="UniProtKB-EC"/>
</dbReference>
<evidence type="ECO:0000256" key="10">
    <source>
        <dbReference type="ARBA" id="ARBA00024532"/>
    </source>
</evidence>
<evidence type="ECO:0000256" key="6">
    <source>
        <dbReference type="ARBA" id="ARBA00023098"/>
    </source>
</evidence>
<accession>A0A7N6ARW1</accession>
<evidence type="ECO:0000256" key="3">
    <source>
        <dbReference type="ARBA" id="ARBA00022741"/>
    </source>
</evidence>
<dbReference type="PANTHER" id="PTHR43272:SF28">
    <property type="entry name" value="LONG-CHAIN-FATTY-ACID--COA LIGASE 1"/>
    <property type="match status" value="1"/>
</dbReference>
<dbReference type="GO" id="GO:0016020">
    <property type="term" value="C:membrane"/>
    <property type="evidence" value="ECO:0007669"/>
    <property type="project" value="TreeGrafter"/>
</dbReference>
<comment type="catalytic activity">
    <reaction evidence="13">
        <text>hexadecanoate + ATP + CoA = hexadecanoyl-CoA + AMP + diphosphate</text>
        <dbReference type="Rhea" id="RHEA:30751"/>
        <dbReference type="ChEBI" id="CHEBI:7896"/>
        <dbReference type="ChEBI" id="CHEBI:30616"/>
        <dbReference type="ChEBI" id="CHEBI:33019"/>
        <dbReference type="ChEBI" id="CHEBI:57287"/>
        <dbReference type="ChEBI" id="CHEBI:57379"/>
        <dbReference type="ChEBI" id="CHEBI:456215"/>
    </reaction>
    <physiologicalReaction direction="left-to-right" evidence="13">
        <dbReference type="Rhea" id="RHEA:30752"/>
    </physiologicalReaction>
</comment>
<comment type="catalytic activity">
    <reaction evidence="8">
        <text>a long-chain fatty acid + ATP + CoA = a long-chain fatty acyl-CoA + AMP + diphosphate</text>
        <dbReference type="Rhea" id="RHEA:15421"/>
        <dbReference type="ChEBI" id="CHEBI:30616"/>
        <dbReference type="ChEBI" id="CHEBI:33019"/>
        <dbReference type="ChEBI" id="CHEBI:57287"/>
        <dbReference type="ChEBI" id="CHEBI:57560"/>
        <dbReference type="ChEBI" id="CHEBI:83139"/>
        <dbReference type="ChEBI" id="CHEBI:456215"/>
        <dbReference type="EC" id="6.2.1.3"/>
    </reaction>
    <physiologicalReaction direction="left-to-right" evidence="8">
        <dbReference type="Rhea" id="RHEA:15422"/>
    </physiologicalReaction>
</comment>
<feature type="domain" description="AMP-dependent synthetase/ligase" evidence="15">
    <location>
        <begin position="118"/>
        <end position="502"/>
    </location>
</feature>
<evidence type="ECO:0000256" key="4">
    <source>
        <dbReference type="ARBA" id="ARBA00022832"/>
    </source>
</evidence>
<name>A0A7N6ARW1_ANATE</name>